<dbReference type="InterPro" id="IPR036051">
    <property type="entry name" value="KRAB_dom_sf"/>
</dbReference>
<dbReference type="PROSITE" id="PS50804">
    <property type="entry name" value="SCAN_BOX"/>
    <property type="match status" value="1"/>
</dbReference>
<dbReference type="Gene3D" id="1.10.4020.10">
    <property type="entry name" value="DNA breaking-rejoining enzymes"/>
    <property type="match status" value="1"/>
</dbReference>
<evidence type="ECO:0000313" key="8">
    <source>
        <dbReference type="Ensembl" id="ENSVURP00010000950.1"/>
    </source>
</evidence>
<dbReference type="GeneTree" id="ENSGT00940000161592"/>
<evidence type="ECO:0000313" key="9">
    <source>
        <dbReference type="Proteomes" id="UP000314987"/>
    </source>
</evidence>
<dbReference type="FunFam" id="1.10.4020.10:FF:000001">
    <property type="entry name" value="zinc finger protein 263 isoform X1"/>
    <property type="match status" value="1"/>
</dbReference>
<accession>A0A4X2JV77</accession>
<keyword evidence="9" id="KW-1185">Reference proteome</keyword>
<organism evidence="8 9">
    <name type="scientific">Vombatus ursinus</name>
    <name type="common">Common wombat</name>
    <dbReference type="NCBI Taxonomy" id="29139"/>
    <lineage>
        <taxon>Eukaryota</taxon>
        <taxon>Metazoa</taxon>
        <taxon>Chordata</taxon>
        <taxon>Craniata</taxon>
        <taxon>Vertebrata</taxon>
        <taxon>Euteleostomi</taxon>
        <taxon>Mammalia</taxon>
        <taxon>Metatheria</taxon>
        <taxon>Diprotodontia</taxon>
        <taxon>Vombatidae</taxon>
        <taxon>Vombatus</taxon>
    </lineage>
</organism>
<evidence type="ECO:0000259" key="6">
    <source>
        <dbReference type="PROSITE" id="PS50804"/>
    </source>
</evidence>
<dbReference type="PROSITE" id="PS50805">
    <property type="entry name" value="KRAB"/>
    <property type="match status" value="1"/>
</dbReference>
<evidence type="ECO:0000256" key="3">
    <source>
        <dbReference type="ARBA" id="ARBA00023163"/>
    </source>
</evidence>
<feature type="region of interest" description="Disordered" evidence="5">
    <location>
        <begin position="212"/>
        <end position="231"/>
    </location>
</feature>
<dbReference type="CDD" id="cd07936">
    <property type="entry name" value="SCAN"/>
    <property type="match status" value="1"/>
</dbReference>
<evidence type="ECO:0008006" key="10">
    <source>
        <dbReference type="Google" id="ProtNLM"/>
    </source>
</evidence>
<keyword evidence="2" id="KW-0238">DNA-binding</keyword>
<dbReference type="Proteomes" id="UP000314987">
    <property type="component" value="Unassembled WGS sequence"/>
</dbReference>
<dbReference type="GO" id="GO:0003677">
    <property type="term" value="F:DNA binding"/>
    <property type="evidence" value="ECO:0007669"/>
    <property type="project" value="UniProtKB-KW"/>
</dbReference>
<proteinExistence type="predicted"/>
<dbReference type="Pfam" id="PF02023">
    <property type="entry name" value="SCAN"/>
    <property type="match status" value="1"/>
</dbReference>
<dbReference type="GO" id="GO:0006355">
    <property type="term" value="P:regulation of DNA-templated transcription"/>
    <property type="evidence" value="ECO:0007669"/>
    <property type="project" value="InterPro"/>
</dbReference>
<dbReference type="SUPFAM" id="SSF109640">
    <property type="entry name" value="KRAB domain (Kruppel-associated box)"/>
    <property type="match status" value="1"/>
</dbReference>
<dbReference type="InterPro" id="IPR001909">
    <property type="entry name" value="KRAB"/>
</dbReference>
<evidence type="ECO:0000256" key="1">
    <source>
        <dbReference type="ARBA" id="ARBA00023015"/>
    </source>
</evidence>
<protein>
    <recommendedName>
        <fullName evidence="10">SCAN box domain-containing protein</fullName>
    </recommendedName>
</protein>
<dbReference type="SUPFAM" id="SSF47353">
    <property type="entry name" value="Retrovirus capsid dimerization domain-like"/>
    <property type="match status" value="1"/>
</dbReference>
<dbReference type="InterPro" id="IPR003309">
    <property type="entry name" value="SCAN_dom"/>
</dbReference>
<feature type="domain" description="KRAB" evidence="7">
    <location>
        <begin position="147"/>
        <end position="218"/>
    </location>
</feature>
<reference evidence="8" key="3">
    <citation type="submission" date="2025-09" db="UniProtKB">
        <authorList>
            <consortium name="Ensembl"/>
        </authorList>
    </citation>
    <scope>IDENTIFICATION</scope>
</reference>
<dbReference type="InterPro" id="IPR050916">
    <property type="entry name" value="SCAN-C2H2_zinc_finger"/>
</dbReference>
<dbReference type="SMART" id="SM00431">
    <property type="entry name" value="SCAN"/>
    <property type="match status" value="1"/>
</dbReference>
<dbReference type="STRING" id="29139.ENSVURP00010000950"/>
<dbReference type="InterPro" id="IPR038269">
    <property type="entry name" value="SCAN_sf"/>
</dbReference>
<sequence>MTVVVPKPRLLPLHKQENVLRLDAPVKQETVLGEEPLDPEASRQNFRQFQYTEVTGPRKALSQLRELCLQWLRPEIHTKQQILELLVLEQFLTILPLEIRAWVKSQRPDNSEEVVNLVDNLTHVLELGAQPSGGSGLSHQGTTGDEEKPSVLLLTSSQDGWGQMNSSQTDTYEDTKQEKCWNLMSLGVPVPKPDVIPELDGGKEPRILTVQGTEEPLGPRGSCPGIGVRAD</sequence>
<reference evidence="9" key="1">
    <citation type="submission" date="2018-12" db="EMBL/GenBank/DDBJ databases">
        <authorList>
            <person name="Yazar S."/>
        </authorList>
    </citation>
    <scope>NUCLEOTIDE SEQUENCE [LARGE SCALE GENOMIC DNA]</scope>
</reference>
<keyword evidence="3" id="KW-0804">Transcription</keyword>
<evidence type="ECO:0000256" key="5">
    <source>
        <dbReference type="SAM" id="MobiDB-lite"/>
    </source>
</evidence>
<reference evidence="8" key="2">
    <citation type="submission" date="2025-08" db="UniProtKB">
        <authorList>
            <consortium name="Ensembl"/>
        </authorList>
    </citation>
    <scope>IDENTIFICATION</scope>
</reference>
<keyword evidence="4" id="KW-0539">Nucleus</keyword>
<gene>
    <name evidence="8" type="primary">LOC114026272</name>
</gene>
<keyword evidence="1" id="KW-0805">Transcription regulation</keyword>
<evidence type="ECO:0000259" key="7">
    <source>
        <dbReference type="PROSITE" id="PS50805"/>
    </source>
</evidence>
<evidence type="ECO:0000256" key="2">
    <source>
        <dbReference type="ARBA" id="ARBA00023125"/>
    </source>
</evidence>
<dbReference type="AlphaFoldDB" id="A0A4X2JV77"/>
<dbReference type="SMART" id="SM00349">
    <property type="entry name" value="KRAB"/>
    <property type="match status" value="1"/>
</dbReference>
<dbReference type="PANTHER" id="PTHR45935">
    <property type="entry name" value="PROTEIN ZBED8-RELATED"/>
    <property type="match status" value="1"/>
</dbReference>
<dbReference type="Ensembl" id="ENSVURT00010001101.1">
    <property type="protein sequence ID" value="ENSVURP00010000950.1"/>
    <property type="gene ID" value="ENSVURG00010000836.1"/>
</dbReference>
<evidence type="ECO:0000256" key="4">
    <source>
        <dbReference type="ARBA" id="ARBA00023242"/>
    </source>
</evidence>
<name>A0A4X2JV77_VOMUR</name>
<feature type="domain" description="SCAN box" evidence="6">
    <location>
        <begin position="43"/>
        <end position="121"/>
    </location>
</feature>
<dbReference type="PANTHER" id="PTHR45935:SF29">
    <property type="entry name" value="SCAN BOX DOMAIN-CONTAINING PROTEIN"/>
    <property type="match status" value="1"/>
</dbReference>